<name>A0ABM1N7S8_NICVS</name>
<evidence type="ECO:0000256" key="7">
    <source>
        <dbReference type="ARBA" id="ARBA00023242"/>
    </source>
</evidence>
<dbReference type="PANTHER" id="PTHR13763:SF0">
    <property type="entry name" value="BREAST CANCER TYPE 1 SUSCEPTIBILITY PROTEIN"/>
    <property type="match status" value="1"/>
</dbReference>
<keyword evidence="4 8" id="KW-0863">Zinc-finger</keyword>
<dbReference type="InterPro" id="IPR036420">
    <property type="entry name" value="BRCT_dom_sf"/>
</dbReference>
<proteinExistence type="predicted"/>
<keyword evidence="3" id="KW-0227">DNA damage</keyword>
<evidence type="ECO:0000313" key="12">
    <source>
        <dbReference type="Proteomes" id="UP000695000"/>
    </source>
</evidence>
<evidence type="ECO:0000256" key="5">
    <source>
        <dbReference type="ARBA" id="ARBA00022833"/>
    </source>
</evidence>
<dbReference type="GeneID" id="108567117"/>
<dbReference type="SUPFAM" id="SSF57850">
    <property type="entry name" value="RING/U-box"/>
    <property type="match status" value="1"/>
</dbReference>
<dbReference type="InterPro" id="IPR001357">
    <property type="entry name" value="BRCT_dom"/>
</dbReference>
<protein>
    <submittedName>
        <fullName evidence="13">Intracellular protein transport protein USO1-like</fullName>
    </submittedName>
</protein>
<dbReference type="Proteomes" id="UP000695000">
    <property type="component" value="Unplaced"/>
</dbReference>
<dbReference type="Gene3D" id="3.30.40.10">
    <property type="entry name" value="Zinc/RING finger domain, C3HC4 (zinc finger)"/>
    <property type="match status" value="1"/>
</dbReference>
<evidence type="ECO:0000256" key="1">
    <source>
        <dbReference type="ARBA" id="ARBA00004123"/>
    </source>
</evidence>
<organism evidence="12 13">
    <name type="scientific">Nicrophorus vespilloides</name>
    <name type="common">Boreal carrion beetle</name>
    <dbReference type="NCBI Taxonomy" id="110193"/>
    <lineage>
        <taxon>Eukaryota</taxon>
        <taxon>Metazoa</taxon>
        <taxon>Ecdysozoa</taxon>
        <taxon>Arthropoda</taxon>
        <taxon>Hexapoda</taxon>
        <taxon>Insecta</taxon>
        <taxon>Pterygota</taxon>
        <taxon>Neoptera</taxon>
        <taxon>Endopterygota</taxon>
        <taxon>Coleoptera</taxon>
        <taxon>Polyphaga</taxon>
        <taxon>Staphyliniformia</taxon>
        <taxon>Silphidae</taxon>
        <taxon>Nicrophorinae</taxon>
        <taxon>Nicrophorus</taxon>
    </lineage>
</organism>
<dbReference type="PANTHER" id="PTHR13763">
    <property type="entry name" value="BREAST CANCER TYPE 1 SUSCEPTIBILITY PROTEIN BRCA1"/>
    <property type="match status" value="1"/>
</dbReference>
<reference evidence="13" key="1">
    <citation type="submission" date="2025-08" db="UniProtKB">
        <authorList>
            <consortium name="RefSeq"/>
        </authorList>
    </citation>
    <scope>IDENTIFICATION</scope>
    <source>
        <tissue evidence="13">Whole Larva</tissue>
    </source>
</reference>
<keyword evidence="12" id="KW-1185">Reference proteome</keyword>
<dbReference type="Gene3D" id="3.40.50.10190">
    <property type="entry name" value="BRCT domain"/>
    <property type="match status" value="2"/>
</dbReference>
<keyword evidence="7" id="KW-0539">Nucleus</keyword>
<sequence length="1341" mass="153735">MSGAEKDIELFIFTLMKVNELREQVKCPKCFKILSKPVVSNCSHIYCSACFDCIVSSTVPGNKAVCPMCKVVMNKRKKTPHQSSESTVKFINSIENKLIKEFQSYDNLLAKLVVDYTEFLEDKQQDNIVEPFDVIANNRPALKTYKNNTRVNRNEHQEIADEQHSFQNSQSREDIIKWLTDNKNDFDRLTQTTMNSDSSGDFISESHKKRKVKRDAKEKLMRRCKSFNEQESVKKTKSTLKRRSTGNADLRSKDKVKLIHLMQKMEDECLDNLNKEFTSGWKRLKTLNRSSKKKSPPLKKLKVQKSQQKIMKTRNKAAEASVSDVVKLKQNLSRTETVVRDDTVDENETTADDTVVAVVEKDKSNLNIVKNSITKRVPYVHLTNMETFWEKQVPQLIGDNMTQSEYSVFEPNDCRNADNNKSNEIFQSKEIELVVNKSVENTSADDNELFSLPTQKVIDVEDLNTSYEDMFNKIERKIAKDMSGAKASVIKSVIQEIQPLMLQLDAILKDNDYYNIKNWLIMDASTQTYFNHDERRVETEARSVQTEALAVKTETRTIQTEALSVANICTQTQKTKCEVCAVRENRHFDDKCIQTVNNEMKSVFVQTNEKDETITLSENLEDFNYSTQQMLKANVSRPRSQKIKILQNIDFTPPKKMENRHKIEDTHQSITQIMENFDITTLELNKKDEKKGETQESISQIMDNLSKQSDVLQSAVIVIDDTKTEPKPSTSKDIQVLSDDDDEEDAMNIKNALSRASDRLMHSTPLNANKRKMINIGLSAIKANDDPLLNALIQTSLQNQSQNDLFLTVDTQPKKRSRRLSFAQENSNKNFKRIRTPSPESESDHENKFKRNNKRFMQEQVMVQFDTQSQARSPLAKIQLSCSSDSEVNMDLVEEVWKKFDKGMLRKSPKKNKNKMLSPKKKGNRKSDNIQDLINKCDLLVDSVTKKLNKPPSVDRFDDKENEIEEAMANFKSDESVKSKNATVVSGSDEELFQSDAEIDVIEGTPSKYKRIDRTITPPREFQDSADKTLVPSTPPKRNIIDSPVIISQSDAFSPITNLMSNKTLQMPRFMSRSFIEKKCSTPKAQCNQLSLKTFMKKNKQEEKITFERKQPNVACTRLVKEQIINIMAMAQKKLITYSSNFSEKVTHMIVNTNDENQVKDDTIKYVNAVASGAWVLNYQWIIDCLKHNEIIPEIHYEVLDSSGLPGPKDSRLYSKLKPLFRGFKIYAAPPFTSTTKGDLENVITKLGGKVAKYIDEFLEKDGDICLIVTESSNTQQFNLYGDWLETLKVITVDLEWLSRSVGQYKLVSVRKYALCPDEAICDLGYPDELMTIDVTQQSFM</sequence>
<dbReference type="InterPro" id="IPR031099">
    <property type="entry name" value="BRCA1-associated"/>
</dbReference>
<accession>A0ABM1N7S8</accession>
<feature type="domain" description="BRCT" evidence="11">
    <location>
        <begin position="1216"/>
        <end position="1315"/>
    </location>
</feature>
<evidence type="ECO:0000256" key="6">
    <source>
        <dbReference type="ARBA" id="ARBA00023204"/>
    </source>
</evidence>
<dbReference type="SMART" id="SM00184">
    <property type="entry name" value="RING"/>
    <property type="match status" value="1"/>
</dbReference>
<dbReference type="InterPro" id="IPR013083">
    <property type="entry name" value="Znf_RING/FYVE/PHD"/>
</dbReference>
<evidence type="ECO:0000259" key="11">
    <source>
        <dbReference type="PROSITE" id="PS50172"/>
    </source>
</evidence>
<dbReference type="PROSITE" id="PS50089">
    <property type="entry name" value="ZF_RING_2"/>
    <property type="match status" value="1"/>
</dbReference>
<feature type="domain" description="BRCT" evidence="11">
    <location>
        <begin position="1137"/>
        <end position="1199"/>
    </location>
</feature>
<evidence type="ECO:0000256" key="3">
    <source>
        <dbReference type="ARBA" id="ARBA00022763"/>
    </source>
</evidence>
<dbReference type="SMART" id="SM00292">
    <property type="entry name" value="BRCT"/>
    <property type="match status" value="2"/>
</dbReference>
<dbReference type="InterPro" id="IPR001841">
    <property type="entry name" value="Znf_RING"/>
</dbReference>
<feature type="compositionally biased region" description="Basic residues" evidence="9">
    <location>
        <begin position="906"/>
        <end position="924"/>
    </location>
</feature>
<evidence type="ECO:0000313" key="13">
    <source>
        <dbReference type="RefSeq" id="XP_017782878.1"/>
    </source>
</evidence>
<evidence type="ECO:0000256" key="8">
    <source>
        <dbReference type="PROSITE-ProRule" id="PRU00175"/>
    </source>
</evidence>
<dbReference type="PROSITE" id="PS50172">
    <property type="entry name" value="BRCT"/>
    <property type="match status" value="2"/>
</dbReference>
<evidence type="ECO:0000259" key="10">
    <source>
        <dbReference type="PROSITE" id="PS50089"/>
    </source>
</evidence>
<feature type="region of interest" description="Disordered" evidence="9">
    <location>
        <begin position="816"/>
        <end position="849"/>
    </location>
</feature>
<feature type="domain" description="RING-type" evidence="10">
    <location>
        <begin position="27"/>
        <end position="70"/>
    </location>
</feature>
<keyword evidence="5" id="KW-0862">Zinc</keyword>
<dbReference type="SUPFAM" id="SSF52113">
    <property type="entry name" value="BRCT domain"/>
    <property type="match status" value="1"/>
</dbReference>
<dbReference type="Pfam" id="PF00533">
    <property type="entry name" value="BRCT"/>
    <property type="match status" value="1"/>
</dbReference>
<keyword evidence="4 8" id="KW-0479">Metal-binding</keyword>
<evidence type="ECO:0000256" key="9">
    <source>
        <dbReference type="SAM" id="MobiDB-lite"/>
    </source>
</evidence>
<evidence type="ECO:0000256" key="4">
    <source>
        <dbReference type="ARBA" id="ARBA00022771"/>
    </source>
</evidence>
<keyword evidence="6" id="KW-0234">DNA repair</keyword>
<dbReference type="RefSeq" id="XP_017782878.1">
    <property type="nucleotide sequence ID" value="XM_017927389.1"/>
</dbReference>
<feature type="region of interest" description="Disordered" evidence="9">
    <location>
        <begin position="906"/>
        <end position="928"/>
    </location>
</feature>
<keyword evidence="2" id="KW-0677">Repeat</keyword>
<gene>
    <name evidence="13" type="primary">LOC108567117</name>
</gene>
<evidence type="ECO:0000256" key="2">
    <source>
        <dbReference type="ARBA" id="ARBA00022737"/>
    </source>
</evidence>
<comment type="subcellular location">
    <subcellularLocation>
        <location evidence="1">Nucleus</location>
    </subcellularLocation>
</comment>